<keyword evidence="5 7" id="KW-1133">Transmembrane helix</keyword>
<keyword evidence="4 7" id="KW-0812">Transmembrane</keyword>
<sequence length="328" mass="35640">MTRPALLGRSAAVGELVRRRASGGRTGRGGPARPDRPRGPGRHPRVAPYLFITPFFLLFLPFGAGSVLFALGMAFVDWPLGATPEYVGTDNFSTVLTDTLFGRAMSNTFRMLVVFLLALVPLCLFVAVLLRQLKRRTANLVQIVVFAPITMSLIAVALVFDLLYNERVGLVNGTLESLGFEPVMFLSDANLAPWSIVLLRIWRVLGYYAVILFAGLQSIPEEYYEAASLDGAGAWQQFRYITFPLLKPVTAFVLVASSIAAWELFAEVDVLTDGGPARSTLTAVMYIFQASFEEFSLGEGAAASAVLAVAIITSTLIVNRVLRSADHA</sequence>
<feature type="transmembrane region" description="Helical" evidence="7">
    <location>
        <begin position="245"/>
        <end position="265"/>
    </location>
</feature>
<proteinExistence type="inferred from homology"/>
<feature type="transmembrane region" description="Helical" evidence="7">
    <location>
        <begin position="109"/>
        <end position="130"/>
    </location>
</feature>
<dbReference type="CDD" id="cd06261">
    <property type="entry name" value="TM_PBP2"/>
    <property type="match status" value="1"/>
</dbReference>
<dbReference type="PROSITE" id="PS50928">
    <property type="entry name" value="ABC_TM1"/>
    <property type="match status" value="1"/>
</dbReference>
<evidence type="ECO:0000256" key="6">
    <source>
        <dbReference type="ARBA" id="ARBA00023136"/>
    </source>
</evidence>
<dbReference type="SUPFAM" id="SSF161098">
    <property type="entry name" value="MetI-like"/>
    <property type="match status" value="1"/>
</dbReference>
<feature type="transmembrane region" description="Helical" evidence="7">
    <location>
        <begin position="137"/>
        <end position="160"/>
    </location>
</feature>
<evidence type="ECO:0000256" key="8">
    <source>
        <dbReference type="SAM" id="MobiDB-lite"/>
    </source>
</evidence>
<keyword evidence="3" id="KW-1003">Cell membrane</keyword>
<evidence type="ECO:0000256" key="3">
    <source>
        <dbReference type="ARBA" id="ARBA00022475"/>
    </source>
</evidence>
<dbReference type="EMBL" id="JBHLUH010000002">
    <property type="protein sequence ID" value="MFC0526102.1"/>
    <property type="molecule type" value="Genomic_DNA"/>
</dbReference>
<organism evidence="10 11">
    <name type="scientific">Phytohabitans kaempferiae</name>
    <dbReference type="NCBI Taxonomy" id="1620943"/>
    <lineage>
        <taxon>Bacteria</taxon>
        <taxon>Bacillati</taxon>
        <taxon>Actinomycetota</taxon>
        <taxon>Actinomycetes</taxon>
        <taxon>Micromonosporales</taxon>
        <taxon>Micromonosporaceae</taxon>
    </lineage>
</organism>
<name>A0ABV6LUL1_9ACTN</name>
<dbReference type="PANTHER" id="PTHR30193:SF44">
    <property type="entry name" value="LACTOSE TRANSPORT SYSTEM PERMEASE PROTEIN LACF"/>
    <property type="match status" value="1"/>
</dbReference>
<dbReference type="Proteomes" id="UP001589867">
    <property type="component" value="Unassembled WGS sequence"/>
</dbReference>
<evidence type="ECO:0000256" key="5">
    <source>
        <dbReference type="ARBA" id="ARBA00022989"/>
    </source>
</evidence>
<evidence type="ECO:0000313" key="10">
    <source>
        <dbReference type="EMBL" id="MFC0526102.1"/>
    </source>
</evidence>
<comment type="caution">
    <text evidence="10">The sequence shown here is derived from an EMBL/GenBank/DDBJ whole genome shotgun (WGS) entry which is preliminary data.</text>
</comment>
<feature type="domain" description="ABC transmembrane type-1" evidence="9">
    <location>
        <begin position="105"/>
        <end position="318"/>
    </location>
</feature>
<feature type="transmembrane region" description="Helical" evidence="7">
    <location>
        <begin position="301"/>
        <end position="322"/>
    </location>
</feature>
<feature type="transmembrane region" description="Helical" evidence="7">
    <location>
        <begin position="191"/>
        <end position="214"/>
    </location>
</feature>
<keyword evidence="11" id="KW-1185">Reference proteome</keyword>
<keyword evidence="6 7" id="KW-0472">Membrane</keyword>
<evidence type="ECO:0000256" key="2">
    <source>
        <dbReference type="ARBA" id="ARBA00022448"/>
    </source>
</evidence>
<accession>A0ABV6LUL1</accession>
<dbReference type="PANTHER" id="PTHR30193">
    <property type="entry name" value="ABC TRANSPORTER PERMEASE PROTEIN"/>
    <property type="match status" value="1"/>
</dbReference>
<evidence type="ECO:0000259" key="9">
    <source>
        <dbReference type="PROSITE" id="PS50928"/>
    </source>
</evidence>
<dbReference type="Pfam" id="PF00528">
    <property type="entry name" value="BPD_transp_1"/>
    <property type="match status" value="1"/>
</dbReference>
<comment type="similarity">
    <text evidence="7">Belongs to the binding-protein-dependent transport system permease family.</text>
</comment>
<feature type="region of interest" description="Disordered" evidence="8">
    <location>
        <begin position="18"/>
        <end position="41"/>
    </location>
</feature>
<evidence type="ECO:0000256" key="7">
    <source>
        <dbReference type="RuleBase" id="RU363032"/>
    </source>
</evidence>
<dbReference type="InterPro" id="IPR000515">
    <property type="entry name" value="MetI-like"/>
</dbReference>
<protein>
    <submittedName>
        <fullName evidence="10">Carbohydrate ABC transporter permease</fullName>
    </submittedName>
</protein>
<keyword evidence="2 7" id="KW-0813">Transport</keyword>
<dbReference type="Gene3D" id="1.10.3720.10">
    <property type="entry name" value="MetI-like"/>
    <property type="match status" value="1"/>
</dbReference>
<dbReference type="InterPro" id="IPR035906">
    <property type="entry name" value="MetI-like_sf"/>
</dbReference>
<reference evidence="10 11" key="1">
    <citation type="submission" date="2024-09" db="EMBL/GenBank/DDBJ databases">
        <authorList>
            <person name="Sun Q."/>
            <person name="Mori K."/>
        </authorList>
    </citation>
    <scope>NUCLEOTIDE SEQUENCE [LARGE SCALE GENOMIC DNA]</scope>
    <source>
        <strain evidence="10 11">TBRC 3947</strain>
    </source>
</reference>
<comment type="subcellular location">
    <subcellularLocation>
        <location evidence="1 7">Cell membrane</location>
        <topology evidence="1 7">Multi-pass membrane protein</topology>
    </subcellularLocation>
</comment>
<feature type="transmembrane region" description="Helical" evidence="7">
    <location>
        <begin position="46"/>
        <end position="76"/>
    </location>
</feature>
<evidence type="ECO:0000256" key="4">
    <source>
        <dbReference type="ARBA" id="ARBA00022692"/>
    </source>
</evidence>
<evidence type="ECO:0000256" key="1">
    <source>
        <dbReference type="ARBA" id="ARBA00004651"/>
    </source>
</evidence>
<gene>
    <name evidence="10" type="ORF">ACFFIA_00280</name>
</gene>
<evidence type="ECO:0000313" key="11">
    <source>
        <dbReference type="Proteomes" id="UP001589867"/>
    </source>
</evidence>
<dbReference type="RefSeq" id="WP_377243431.1">
    <property type="nucleotide sequence ID" value="NZ_JBHLUH010000002.1"/>
</dbReference>
<dbReference type="InterPro" id="IPR051393">
    <property type="entry name" value="ABC_transporter_permease"/>
</dbReference>